<protein>
    <submittedName>
        <fullName evidence="2">Uncharacterized protein</fullName>
    </submittedName>
</protein>
<evidence type="ECO:0000313" key="2">
    <source>
        <dbReference type="EMBL" id="GKV29292.1"/>
    </source>
</evidence>
<reference evidence="2 3" key="1">
    <citation type="journal article" date="2021" name="Commun. Biol.">
        <title>The genome of Shorea leprosula (Dipterocarpaceae) highlights the ecological relevance of drought in aseasonal tropical rainforests.</title>
        <authorList>
            <person name="Ng K.K.S."/>
            <person name="Kobayashi M.J."/>
            <person name="Fawcett J.A."/>
            <person name="Hatakeyama M."/>
            <person name="Paape T."/>
            <person name="Ng C.H."/>
            <person name="Ang C.C."/>
            <person name="Tnah L.H."/>
            <person name="Lee C.T."/>
            <person name="Nishiyama T."/>
            <person name="Sese J."/>
            <person name="O'Brien M.J."/>
            <person name="Copetti D."/>
            <person name="Mohd Noor M.I."/>
            <person name="Ong R.C."/>
            <person name="Putra M."/>
            <person name="Sireger I.Z."/>
            <person name="Indrioko S."/>
            <person name="Kosugi Y."/>
            <person name="Izuno A."/>
            <person name="Isagi Y."/>
            <person name="Lee S.L."/>
            <person name="Shimizu K.K."/>
        </authorList>
    </citation>
    <scope>NUCLEOTIDE SEQUENCE [LARGE SCALE GENOMIC DNA]</scope>
    <source>
        <strain evidence="2">214</strain>
    </source>
</reference>
<dbReference type="EMBL" id="BPVZ01000082">
    <property type="protein sequence ID" value="GKV29292.1"/>
    <property type="molecule type" value="Genomic_DNA"/>
</dbReference>
<keyword evidence="1" id="KW-0472">Membrane</keyword>
<name>A0AAV5KX86_9ROSI</name>
<keyword evidence="1" id="KW-0812">Transmembrane</keyword>
<accession>A0AAV5KX86</accession>
<keyword evidence="1" id="KW-1133">Transmembrane helix</keyword>
<feature type="transmembrane region" description="Helical" evidence="1">
    <location>
        <begin position="21"/>
        <end position="52"/>
    </location>
</feature>
<evidence type="ECO:0000313" key="3">
    <source>
        <dbReference type="Proteomes" id="UP001054252"/>
    </source>
</evidence>
<gene>
    <name evidence="2" type="ORF">SLEP1_g38230</name>
</gene>
<sequence>MLCYRLTQTTSRKDYKDANHFLSCPFLVVVMNTYLLLSCPQLMEILVFWILIHR</sequence>
<evidence type="ECO:0000256" key="1">
    <source>
        <dbReference type="SAM" id="Phobius"/>
    </source>
</evidence>
<comment type="caution">
    <text evidence="2">The sequence shown here is derived from an EMBL/GenBank/DDBJ whole genome shotgun (WGS) entry which is preliminary data.</text>
</comment>
<dbReference type="AlphaFoldDB" id="A0AAV5KX86"/>
<keyword evidence="3" id="KW-1185">Reference proteome</keyword>
<organism evidence="2 3">
    <name type="scientific">Rubroshorea leprosula</name>
    <dbReference type="NCBI Taxonomy" id="152421"/>
    <lineage>
        <taxon>Eukaryota</taxon>
        <taxon>Viridiplantae</taxon>
        <taxon>Streptophyta</taxon>
        <taxon>Embryophyta</taxon>
        <taxon>Tracheophyta</taxon>
        <taxon>Spermatophyta</taxon>
        <taxon>Magnoliopsida</taxon>
        <taxon>eudicotyledons</taxon>
        <taxon>Gunneridae</taxon>
        <taxon>Pentapetalae</taxon>
        <taxon>rosids</taxon>
        <taxon>malvids</taxon>
        <taxon>Malvales</taxon>
        <taxon>Dipterocarpaceae</taxon>
        <taxon>Rubroshorea</taxon>
    </lineage>
</organism>
<dbReference type="Proteomes" id="UP001054252">
    <property type="component" value="Unassembled WGS sequence"/>
</dbReference>
<proteinExistence type="predicted"/>